<accession>A0A3S3MHE9</accession>
<keyword evidence="2" id="KW-0560">Oxidoreductase</keyword>
<proteinExistence type="inferred from homology"/>
<comment type="similarity">
    <text evidence="1">Belongs to the short-chain dehydrogenases/reductases (SDR) family.</text>
</comment>
<organism evidence="3 4">
    <name type="scientific">Microbacterium enclense</name>
    <dbReference type="NCBI Taxonomy" id="993073"/>
    <lineage>
        <taxon>Bacteria</taxon>
        <taxon>Bacillati</taxon>
        <taxon>Actinomycetota</taxon>
        <taxon>Actinomycetes</taxon>
        <taxon>Micrococcales</taxon>
        <taxon>Microbacteriaceae</taxon>
        <taxon>Microbacterium</taxon>
    </lineage>
</organism>
<dbReference type="SUPFAM" id="SSF51735">
    <property type="entry name" value="NAD(P)-binding Rossmann-fold domains"/>
    <property type="match status" value="1"/>
</dbReference>
<dbReference type="OrthoDB" id="7064009at2"/>
<name>A0A3S3MHE9_9MICO</name>
<protein>
    <submittedName>
        <fullName evidence="3">SDR family oxidoreductase</fullName>
    </submittedName>
</protein>
<dbReference type="PRINTS" id="PR00081">
    <property type="entry name" value="GDHRDH"/>
</dbReference>
<reference evidence="3 4" key="1">
    <citation type="journal article" date="2018" name="Front. Microbiol.">
        <title>Novel Insights Into Bacterial Dimethylsulfoniopropionate Catabolism in the East China Sea.</title>
        <authorList>
            <person name="Liu J."/>
            <person name="Liu J."/>
            <person name="Zhang S.H."/>
            <person name="Liang J."/>
            <person name="Lin H."/>
            <person name="Song D."/>
            <person name="Yang G.P."/>
            <person name="Todd J.D."/>
            <person name="Zhang X.H."/>
        </authorList>
    </citation>
    <scope>NUCLEOTIDE SEQUENCE [LARGE SCALE GENOMIC DNA]</scope>
    <source>
        <strain evidence="3 4">ZYFD042</strain>
    </source>
</reference>
<dbReference type="InterPro" id="IPR036291">
    <property type="entry name" value="NAD(P)-bd_dom_sf"/>
</dbReference>
<dbReference type="CDD" id="cd05233">
    <property type="entry name" value="SDR_c"/>
    <property type="match status" value="1"/>
</dbReference>
<evidence type="ECO:0000256" key="1">
    <source>
        <dbReference type="ARBA" id="ARBA00006484"/>
    </source>
</evidence>
<comment type="caution">
    <text evidence="3">The sequence shown here is derived from an EMBL/GenBank/DDBJ whole genome shotgun (WGS) entry which is preliminary data.</text>
</comment>
<dbReference type="EMBL" id="RBZY01000001">
    <property type="protein sequence ID" value="RWR23429.1"/>
    <property type="molecule type" value="Genomic_DNA"/>
</dbReference>
<evidence type="ECO:0000256" key="2">
    <source>
        <dbReference type="ARBA" id="ARBA00023002"/>
    </source>
</evidence>
<dbReference type="PRINTS" id="PR00080">
    <property type="entry name" value="SDRFAMILY"/>
</dbReference>
<sequence length="245" mass="24892">MLAGQFAVVTAGTSGIGRAIVERFLAEGADVLTTGLTAARIADARAAWGDRVRVLHADASSLDGLDELAAAARERSPGVDVLVANAGRDVAATLIAETDATAFDHVSDLNFRGTFFTAQRIAPLLNDHARIVLVSSIAGTNGGPGHAVYNATKAAVRSLARTLTAELGERGIRANAVSPGPTATAGFDQFTGGSEAVAAAVAEMVPLRRIGRPEEVAAAVAFLASAESSFVAGVELVVDGGMSQV</sequence>
<dbReference type="InterPro" id="IPR002347">
    <property type="entry name" value="SDR_fam"/>
</dbReference>
<dbReference type="PANTHER" id="PTHR24321:SF8">
    <property type="entry name" value="ESTRADIOL 17-BETA-DEHYDROGENASE 8-RELATED"/>
    <property type="match status" value="1"/>
</dbReference>
<dbReference type="FunFam" id="3.40.50.720:FF:000084">
    <property type="entry name" value="Short-chain dehydrogenase reductase"/>
    <property type="match status" value="1"/>
</dbReference>
<evidence type="ECO:0000313" key="3">
    <source>
        <dbReference type="EMBL" id="RWR23429.1"/>
    </source>
</evidence>
<dbReference type="AlphaFoldDB" id="A0A3S3MHE9"/>
<dbReference type="Gene3D" id="3.40.50.720">
    <property type="entry name" value="NAD(P)-binding Rossmann-like Domain"/>
    <property type="match status" value="1"/>
</dbReference>
<dbReference type="Pfam" id="PF13561">
    <property type="entry name" value="adh_short_C2"/>
    <property type="match status" value="1"/>
</dbReference>
<evidence type="ECO:0000313" key="4">
    <source>
        <dbReference type="Proteomes" id="UP000285970"/>
    </source>
</evidence>
<dbReference type="PANTHER" id="PTHR24321">
    <property type="entry name" value="DEHYDROGENASES, SHORT CHAIN"/>
    <property type="match status" value="1"/>
</dbReference>
<gene>
    <name evidence="3" type="ORF">D8Y23_00470</name>
</gene>
<dbReference type="Proteomes" id="UP000285970">
    <property type="component" value="Unassembled WGS sequence"/>
</dbReference>
<dbReference type="GO" id="GO:0016491">
    <property type="term" value="F:oxidoreductase activity"/>
    <property type="evidence" value="ECO:0007669"/>
    <property type="project" value="UniProtKB-KW"/>
</dbReference>